<dbReference type="SUPFAM" id="SSF52047">
    <property type="entry name" value="RNI-like"/>
    <property type="match status" value="1"/>
</dbReference>
<keyword evidence="2" id="KW-0433">Leucine-rich repeat</keyword>
<proteinExistence type="predicted"/>
<keyword evidence="1" id="KW-0343">GTPase activation</keyword>
<dbReference type="GO" id="GO:0005634">
    <property type="term" value="C:nucleus"/>
    <property type="evidence" value="ECO:0007669"/>
    <property type="project" value="TreeGrafter"/>
</dbReference>
<dbReference type="InterPro" id="IPR001611">
    <property type="entry name" value="Leu-rich_rpt"/>
</dbReference>
<dbReference type="GO" id="GO:0048471">
    <property type="term" value="C:perinuclear region of cytoplasm"/>
    <property type="evidence" value="ECO:0007669"/>
    <property type="project" value="TreeGrafter"/>
</dbReference>
<evidence type="ECO:0000256" key="3">
    <source>
        <dbReference type="ARBA" id="ARBA00022737"/>
    </source>
</evidence>
<dbReference type="PANTHER" id="PTHR24113">
    <property type="entry name" value="RAN GTPASE-ACTIVATING PROTEIN 1"/>
    <property type="match status" value="1"/>
</dbReference>
<evidence type="ECO:0000313" key="6">
    <source>
        <dbReference type="EMBL" id="CAE8596797.1"/>
    </source>
</evidence>
<dbReference type="OrthoDB" id="421799at2759"/>
<dbReference type="Pfam" id="PF13516">
    <property type="entry name" value="LRR_6"/>
    <property type="match status" value="1"/>
</dbReference>
<feature type="region of interest" description="Disordered" evidence="4">
    <location>
        <begin position="348"/>
        <end position="421"/>
    </location>
</feature>
<dbReference type="PROSITE" id="PS50020">
    <property type="entry name" value="WW_DOMAIN_2"/>
    <property type="match status" value="1"/>
</dbReference>
<dbReference type="GO" id="GO:0006913">
    <property type="term" value="P:nucleocytoplasmic transport"/>
    <property type="evidence" value="ECO:0007669"/>
    <property type="project" value="TreeGrafter"/>
</dbReference>
<feature type="region of interest" description="Disordered" evidence="4">
    <location>
        <begin position="301"/>
        <end position="327"/>
    </location>
</feature>
<dbReference type="GO" id="GO:0031267">
    <property type="term" value="F:small GTPase binding"/>
    <property type="evidence" value="ECO:0007669"/>
    <property type="project" value="TreeGrafter"/>
</dbReference>
<accession>A0A813E473</accession>
<keyword evidence="3" id="KW-0677">Repeat</keyword>
<dbReference type="InterPro" id="IPR032675">
    <property type="entry name" value="LRR_dom_sf"/>
</dbReference>
<feature type="compositionally biased region" description="Low complexity" evidence="4">
    <location>
        <begin position="398"/>
        <end position="412"/>
    </location>
</feature>
<dbReference type="SMART" id="SM00368">
    <property type="entry name" value="LRR_RI"/>
    <property type="match status" value="5"/>
</dbReference>
<evidence type="ECO:0000313" key="7">
    <source>
        <dbReference type="Proteomes" id="UP000654075"/>
    </source>
</evidence>
<sequence length="477" mass="50942">MNSASEERLLQAHLRHGCGLDELRDGSSQHGCYLNLPHLDLRAEDVPALLSLCEALPGIRQLGLSNNERFGPEGAILLAIGLQRCKEVAQRLEGIYLSEDHIGDEGVQALANILPLMPRLRRLGLNSNCVTDKGALALAAALSDQQLSSTCTDRMGLDTLGLARNQIGVAGAVAVLRVAGSSKFGVPLTDIFLSDNPGGDGVAEAAAQLLGRSGGSRLSDQEGGASLREDEPPATGISSGSCKRLGLAGQGITAAGAQMLLTAILENKQVERVCIYNNPIGEGMFKALAALPAVNVKPNAGNGYGTSSSSRSSCEVPEADDRQKQGDGWWWTAGDRVHQSHVEGKAASYYSASSRPSMRRGASESEAGRDSSRAPGPPRTSATQIQGEPPNYYLFSSAAMPDPQDPLAALPPFSQDGGSEEEFQQYWDWHLKIRHLPDGWVERVAHPQVNNQKYWYQEATSSLVWEKPVDGAPTIEE</sequence>
<dbReference type="AlphaFoldDB" id="A0A813E473"/>
<dbReference type="Gene3D" id="3.80.10.10">
    <property type="entry name" value="Ribonuclease Inhibitor"/>
    <property type="match status" value="2"/>
</dbReference>
<dbReference type="Proteomes" id="UP000654075">
    <property type="component" value="Unassembled WGS sequence"/>
</dbReference>
<reference evidence="6" key="1">
    <citation type="submission" date="2021-02" db="EMBL/GenBank/DDBJ databases">
        <authorList>
            <person name="Dougan E. K."/>
            <person name="Rhodes N."/>
            <person name="Thang M."/>
            <person name="Chan C."/>
        </authorList>
    </citation>
    <scope>NUCLEOTIDE SEQUENCE</scope>
</reference>
<comment type="caution">
    <text evidence="6">The sequence shown here is derived from an EMBL/GenBank/DDBJ whole genome shotgun (WGS) entry which is preliminary data.</text>
</comment>
<evidence type="ECO:0000259" key="5">
    <source>
        <dbReference type="PROSITE" id="PS50020"/>
    </source>
</evidence>
<dbReference type="InterPro" id="IPR027038">
    <property type="entry name" value="RanGap"/>
</dbReference>
<gene>
    <name evidence="6" type="ORF">PGLA1383_LOCUS15257</name>
</gene>
<dbReference type="EMBL" id="CAJNNV010008928">
    <property type="protein sequence ID" value="CAE8596797.1"/>
    <property type="molecule type" value="Genomic_DNA"/>
</dbReference>
<evidence type="ECO:0000256" key="1">
    <source>
        <dbReference type="ARBA" id="ARBA00022468"/>
    </source>
</evidence>
<evidence type="ECO:0000256" key="2">
    <source>
        <dbReference type="ARBA" id="ARBA00022614"/>
    </source>
</evidence>
<dbReference type="GO" id="GO:0005096">
    <property type="term" value="F:GTPase activator activity"/>
    <property type="evidence" value="ECO:0007669"/>
    <property type="project" value="UniProtKB-KW"/>
</dbReference>
<dbReference type="InterPro" id="IPR001202">
    <property type="entry name" value="WW_dom"/>
</dbReference>
<evidence type="ECO:0000256" key="4">
    <source>
        <dbReference type="SAM" id="MobiDB-lite"/>
    </source>
</evidence>
<dbReference type="PANTHER" id="PTHR24113:SF12">
    <property type="entry name" value="RAN GTPASE-ACTIVATING PROTEIN 1"/>
    <property type="match status" value="1"/>
</dbReference>
<dbReference type="GO" id="GO:0005829">
    <property type="term" value="C:cytosol"/>
    <property type="evidence" value="ECO:0007669"/>
    <property type="project" value="TreeGrafter"/>
</dbReference>
<organism evidence="6 7">
    <name type="scientific">Polarella glacialis</name>
    <name type="common">Dinoflagellate</name>
    <dbReference type="NCBI Taxonomy" id="89957"/>
    <lineage>
        <taxon>Eukaryota</taxon>
        <taxon>Sar</taxon>
        <taxon>Alveolata</taxon>
        <taxon>Dinophyceae</taxon>
        <taxon>Suessiales</taxon>
        <taxon>Suessiaceae</taxon>
        <taxon>Polarella</taxon>
    </lineage>
</organism>
<feature type="non-terminal residue" evidence="6">
    <location>
        <position position="477"/>
    </location>
</feature>
<name>A0A813E473_POLGL</name>
<feature type="domain" description="WW" evidence="5">
    <location>
        <begin position="434"/>
        <end position="470"/>
    </location>
</feature>
<feature type="region of interest" description="Disordered" evidence="4">
    <location>
        <begin position="213"/>
        <end position="238"/>
    </location>
</feature>
<keyword evidence="7" id="KW-1185">Reference proteome</keyword>
<feature type="compositionally biased region" description="Basic and acidic residues" evidence="4">
    <location>
        <begin position="361"/>
        <end position="372"/>
    </location>
</feature>
<protein>
    <recommendedName>
        <fullName evidence="5">WW domain-containing protein</fullName>
    </recommendedName>
</protein>